<dbReference type="Gene3D" id="1.20.120.520">
    <property type="entry name" value="nmb1532 protein domain like"/>
    <property type="match status" value="1"/>
</dbReference>
<proteinExistence type="predicted"/>
<organism evidence="2 3">
    <name type="scientific">Vibrio nigripulchritudo SOn1</name>
    <dbReference type="NCBI Taxonomy" id="1238450"/>
    <lineage>
        <taxon>Bacteria</taxon>
        <taxon>Pseudomonadati</taxon>
        <taxon>Pseudomonadota</taxon>
        <taxon>Gammaproteobacteria</taxon>
        <taxon>Vibrionales</taxon>
        <taxon>Vibrionaceae</taxon>
        <taxon>Vibrio</taxon>
    </lineage>
</organism>
<dbReference type="RefSeq" id="WP_004397852.1">
    <property type="nucleotide sequence ID" value="NZ_LK391965.1"/>
</dbReference>
<evidence type="ECO:0000259" key="1">
    <source>
        <dbReference type="Pfam" id="PF01814"/>
    </source>
</evidence>
<reference evidence="2 3" key="1">
    <citation type="journal article" date="2013" name="ISME J.">
        <title>Comparative genomics of pathogenic lineages of Vibrio nigripulchritudo identifies virulence-associated traits.</title>
        <authorList>
            <person name="Goudenege D."/>
            <person name="Labreuche Y."/>
            <person name="Krin E."/>
            <person name="Ansquer D."/>
            <person name="Mangenot S."/>
            <person name="Calteau A."/>
            <person name="Medigue C."/>
            <person name="Mazel D."/>
            <person name="Polz M.F."/>
            <person name="Le Roux F."/>
        </authorList>
    </citation>
    <scope>NUCLEOTIDE SEQUENCE [LARGE SCALE GENOMIC DNA]</scope>
    <source>
        <strain evidence="2 3">SOn1</strain>
    </source>
</reference>
<sequence>MIIERIRREHGYMVRLLAILNGKLEQLKNEKPINYSLIKEITDYLADHSQAVHHPKEDILYLHYAKHYGQQQQIDDLEQEHVALSEVTEAFQNTVEMILHDAVIPLDMFADQLEDFISRQKNHLELEEREVLPQIAKTFTAEDWRVVENQWLHDDEDPVFGDTIADQYRQLAARVRQTKYEAI</sequence>
<dbReference type="AlphaFoldDB" id="A0AAV2VY36"/>
<evidence type="ECO:0000313" key="2">
    <source>
        <dbReference type="EMBL" id="CCO49284.1"/>
    </source>
</evidence>
<dbReference type="PANTHER" id="PTHR39966:SF1">
    <property type="entry name" value="HEMERYTHRIN-LIKE DOMAIN-CONTAINING PROTEIN"/>
    <property type="match status" value="1"/>
</dbReference>
<dbReference type="GeneID" id="97542464"/>
<comment type="caution">
    <text evidence="2">The sequence shown here is derived from an EMBL/GenBank/DDBJ whole genome shotgun (WGS) entry which is preliminary data.</text>
</comment>
<dbReference type="EMBL" id="CAOF01000176">
    <property type="protein sequence ID" value="CCO49284.1"/>
    <property type="molecule type" value="Genomic_DNA"/>
</dbReference>
<dbReference type="Pfam" id="PF01814">
    <property type="entry name" value="Hemerythrin"/>
    <property type="match status" value="1"/>
</dbReference>
<dbReference type="GO" id="GO:0005886">
    <property type="term" value="C:plasma membrane"/>
    <property type="evidence" value="ECO:0007669"/>
    <property type="project" value="TreeGrafter"/>
</dbReference>
<feature type="domain" description="Hemerythrin-like" evidence="1">
    <location>
        <begin position="2"/>
        <end position="135"/>
    </location>
</feature>
<name>A0AAV2VY36_9VIBR</name>
<protein>
    <submittedName>
        <fullName evidence="2">Hemerythrin</fullName>
    </submittedName>
</protein>
<accession>A0AAV2VY36</accession>
<dbReference type="InterPro" id="IPR012312">
    <property type="entry name" value="Hemerythrin-like"/>
</dbReference>
<gene>
    <name evidence="2" type="ORF">VIBNISOn1_800067</name>
</gene>
<evidence type="ECO:0000313" key="3">
    <source>
        <dbReference type="Proteomes" id="UP000018211"/>
    </source>
</evidence>
<dbReference type="Proteomes" id="UP000018211">
    <property type="component" value="Unassembled WGS sequence"/>
</dbReference>
<dbReference type="PANTHER" id="PTHR39966">
    <property type="entry name" value="BLL2471 PROTEIN-RELATED"/>
    <property type="match status" value="1"/>
</dbReference>